<keyword evidence="2" id="KW-1133">Transmembrane helix</keyword>
<dbReference type="EMBL" id="JASCSA010000010">
    <property type="protein sequence ID" value="MDI5885281.1"/>
    <property type="molecule type" value="Genomic_DNA"/>
</dbReference>
<feature type="transmembrane region" description="Helical" evidence="2">
    <location>
        <begin position="86"/>
        <end position="106"/>
    </location>
</feature>
<sequence length="485" mass="52261">MSHWKTRQPGEESPYFALGPFKIRLPFLHYRFELPDYLQGLLMCAVDLAAIPLMTELLGMPFEAALAIVMLNGLLYLVHHLLGDPVIPGWITPAIPLLMAYVATFPEGETRVHALIAFQLMLGILAIVLGRTGLASKVVNMIPSAIKAGIIMGAGLAAISVVFKEGGRFDTYPITISIAVGLAFYIIFSRHFAKLKTTNPFWSNLGKLGIFPIILLAIVVAPLVGEAAWPDVQWGFSQPDFVTMFSQYTVFGVGLPPLSMFLTALPTVLAAYIVLFGDVLQSKALVEEADESRPDEKIDYDANRAHMIFGGRNTLMSLFGPDVTMCGPLWAAMQVVVVERYKEGKQAMHSLFGGSGSFRWGTNTGLLLLPIVSLVQPILGIALALTLLIQGYVSVRLGILEARSQRDLGIAGVIAAVLVIKGAAWAFGIGIALCLLIYGKRFFSGEIDETFSRDIGKSDIAPADSKTASLSSTGAASTDSPTSSH</sequence>
<feature type="transmembrane region" description="Helical" evidence="2">
    <location>
        <begin position="142"/>
        <end position="163"/>
    </location>
</feature>
<accession>A0ABT6URE8</accession>
<organism evidence="3 4">
    <name type="scientific">Cobetia amphilecti</name>
    <dbReference type="NCBI Taxonomy" id="1055104"/>
    <lineage>
        <taxon>Bacteria</taxon>
        <taxon>Pseudomonadati</taxon>
        <taxon>Pseudomonadota</taxon>
        <taxon>Gammaproteobacteria</taxon>
        <taxon>Oceanospirillales</taxon>
        <taxon>Halomonadaceae</taxon>
        <taxon>Cobetia</taxon>
    </lineage>
</organism>
<evidence type="ECO:0000313" key="4">
    <source>
        <dbReference type="Proteomes" id="UP001229025"/>
    </source>
</evidence>
<keyword evidence="4" id="KW-1185">Reference proteome</keyword>
<feature type="transmembrane region" description="Helical" evidence="2">
    <location>
        <begin position="208"/>
        <end position="229"/>
    </location>
</feature>
<evidence type="ECO:0000313" key="3">
    <source>
        <dbReference type="EMBL" id="MDI5885281.1"/>
    </source>
</evidence>
<protein>
    <recommendedName>
        <fullName evidence="5">Permease family protein</fullName>
    </recommendedName>
</protein>
<dbReference type="Proteomes" id="UP001229025">
    <property type="component" value="Unassembled WGS sequence"/>
</dbReference>
<feature type="compositionally biased region" description="Low complexity" evidence="1">
    <location>
        <begin position="465"/>
        <end position="485"/>
    </location>
</feature>
<feature type="transmembrane region" description="Helical" evidence="2">
    <location>
        <begin position="112"/>
        <end position="130"/>
    </location>
</feature>
<evidence type="ECO:0000256" key="2">
    <source>
        <dbReference type="SAM" id="Phobius"/>
    </source>
</evidence>
<feature type="transmembrane region" description="Helical" evidence="2">
    <location>
        <begin position="249"/>
        <end position="275"/>
    </location>
</feature>
<feature type="region of interest" description="Disordered" evidence="1">
    <location>
        <begin position="457"/>
        <end position="485"/>
    </location>
</feature>
<evidence type="ECO:0008006" key="5">
    <source>
        <dbReference type="Google" id="ProtNLM"/>
    </source>
</evidence>
<dbReference type="RefSeq" id="WP_166019638.1">
    <property type="nucleotide sequence ID" value="NZ_CP136695.1"/>
</dbReference>
<name>A0ABT6URE8_9GAMM</name>
<feature type="transmembrane region" description="Helical" evidence="2">
    <location>
        <begin position="60"/>
        <end position="79"/>
    </location>
</feature>
<feature type="transmembrane region" description="Helical" evidence="2">
    <location>
        <begin position="169"/>
        <end position="188"/>
    </location>
</feature>
<keyword evidence="2" id="KW-0472">Membrane</keyword>
<feature type="transmembrane region" description="Helical" evidence="2">
    <location>
        <begin position="409"/>
        <end position="438"/>
    </location>
</feature>
<evidence type="ECO:0000256" key="1">
    <source>
        <dbReference type="SAM" id="MobiDB-lite"/>
    </source>
</evidence>
<keyword evidence="2" id="KW-0812">Transmembrane</keyword>
<reference evidence="3 4" key="1">
    <citation type="submission" date="2023-04" db="EMBL/GenBank/DDBJ databases">
        <authorList>
            <person name="Otstavnykh N."/>
            <person name="Seitkalieva A."/>
            <person name="Bystritskaya E."/>
        </authorList>
    </citation>
    <scope>NUCLEOTIDE SEQUENCE [LARGE SCALE GENOMIC DNA]</scope>
    <source>
        <strain evidence="3 4">NRIC 0815</strain>
    </source>
</reference>
<dbReference type="GeneID" id="97324890"/>
<gene>
    <name evidence="3" type="ORF">QLT01_13050</name>
</gene>
<feature type="transmembrane region" description="Helical" evidence="2">
    <location>
        <begin position="366"/>
        <end position="389"/>
    </location>
</feature>
<reference evidence="4" key="2">
    <citation type="submission" date="2023-07" db="EMBL/GenBank/DDBJ databases">
        <title>Genome-based characterization of strain KMM 296 and proposal for reclassification of Cobetia litoralis and Cobetia pacifica, and emended description of the species Cobetia amphilecti and Cobetia marina.</title>
        <authorList>
            <person name="Balabanova L."/>
            <person name="Nedashkovskaya O."/>
        </authorList>
    </citation>
    <scope>NUCLEOTIDE SEQUENCE [LARGE SCALE GENOMIC DNA]</scope>
    <source>
        <strain evidence="4">NRIC 0815</strain>
    </source>
</reference>
<proteinExistence type="predicted"/>
<comment type="caution">
    <text evidence="3">The sequence shown here is derived from an EMBL/GenBank/DDBJ whole genome shotgun (WGS) entry which is preliminary data.</text>
</comment>